<dbReference type="STRING" id="81409.SAMN04515656_11322"/>
<proteinExistence type="predicted"/>
<dbReference type="GO" id="GO:0006071">
    <property type="term" value="P:glycerol metabolic process"/>
    <property type="evidence" value="ECO:0007669"/>
    <property type="project" value="InterPro"/>
</dbReference>
<dbReference type="SUPFAM" id="SSF110391">
    <property type="entry name" value="GlpP-like"/>
    <property type="match status" value="1"/>
</dbReference>
<protein>
    <submittedName>
        <fullName evidence="1">Glycerol uptake operon antiterminator</fullName>
    </submittedName>
</protein>
<accession>A0A1H4C0F0</accession>
<dbReference type="InterPro" id="IPR006699">
    <property type="entry name" value="GlpP"/>
</dbReference>
<dbReference type="PANTHER" id="PTHR35787">
    <property type="entry name" value="GLYCEROL UPTAKE OPERON ANTITERMINATOR REGULATORY PROTEIN"/>
    <property type="match status" value="1"/>
</dbReference>
<sequence>MNDFDTFQIIPSIRRLGDLADALDSDRRIILLTDADIANLPALVHKVHQAGKKAWINMELLGGFGRDQAGIKLLKNYFKVDGVMSTDSAKLGIAKRVGLTTIQRFLIGDSRAYDTSLRLLRSVKTDAAEILPAAVAQEILPDLRKVTDMPLLAGGFIHSTKEIDALRKAGFEGLTISKKKYWSHRSCL</sequence>
<dbReference type="EMBL" id="FNRK01000013">
    <property type="protein sequence ID" value="SEA53797.1"/>
    <property type="molecule type" value="Genomic_DNA"/>
</dbReference>
<dbReference type="PIRSF" id="PIRSF016897">
    <property type="entry name" value="GlpP"/>
    <property type="match status" value="1"/>
</dbReference>
<dbReference type="Gene3D" id="3.20.20.70">
    <property type="entry name" value="Aldolase class I"/>
    <property type="match status" value="1"/>
</dbReference>
<keyword evidence="2" id="KW-1185">Reference proteome</keyword>
<dbReference type="AlphaFoldDB" id="A0A1H4C0F0"/>
<dbReference type="Pfam" id="PF04309">
    <property type="entry name" value="G3P_antiterm"/>
    <property type="match status" value="1"/>
</dbReference>
<name>A0A1H4C0F0_9FIRM</name>
<reference evidence="1 2" key="1">
    <citation type="submission" date="2016-10" db="EMBL/GenBank/DDBJ databases">
        <authorList>
            <person name="de Groot N.N."/>
        </authorList>
    </citation>
    <scope>NUCLEOTIDE SEQUENCE [LARGE SCALE GENOMIC DNA]</scope>
    <source>
        <strain evidence="1 2">SR12</strain>
    </source>
</reference>
<dbReference type="RefSeq" id="WP_090307644.1">
    <property type="nucleotide sequence ID" value="NZ_FNRK01000013.1"/>
</dbReference>
<dbReference type="PANTHER" id="PTHR35787:SF1">
    <property type="entry name" value="GLYCEROL UPTAKE OPERON ANTITERMINATOR REGULATORY PROTEIN"/>
    <property type="match status" value="1"/>
</dbReference>
<dbReference type="OrthoDB" id="9799580at2"/>
<dbReference type="InterPro" id="IPR013785">
    <property type="entry name" value="Aldolase_TIM"/>
</dbReference>
<gene>
    <name evidence="1" type="ORF">SAMN04515656_11322</name>
</gene>
<organism evidence="1 2">
    <name type="scientific">Eubacterium aggregans</name>
    <dbReference type="NCBI Taxonomy" id="81409"/>
    <lineage>
        <taxon>Bacteria</taxon>
        <taxon>Bacillati</taxon>
        <taxon>Bacillota</taxon>
        <taxon>Clostridia</taxon>
        <taxon>Eubacteriales</taxon>
        <taxon>Eubacteriaceae</taxon>
        <taxon>Eubacterium</taxon>
    </lineage>
</organism>
<dbReference type="GO" id="GO:0006355">
    <property type="term" value="P:regulation of DNA-templated transcription"/>
    <property type="evidence" value="ECO:0007669"/>
    <property type="project" value="InterPro"/>
</dbReference>
<evidence type="ECO:0000313" key="1">
    <source>
        <dbReference type="EMBL" id="SEA53797.1"/>
    </source>
</evidence>
<evidence type="ECO:0000313" key="2">
    <source>
        <dbReference type="Proteomes" id="UP000199394"/>
    </source>
</evidence>
<dbReference type="Proteomes" id="UP000199394">
    <property type="component" value="Unassembled WGS sequence"/>
</dbReference>